<organism evidence="1 2">
    <name type="scientific">Trachymyrmex septentrionalis</name>
    <dbReference type="NCBI Taxonomy" id="34720"/>
    <lineage>
        <taxon>Eukaryota</taxon>
        <taxon>Metazoa</taxon>
        <taxon>Ecdysozoa</taxon>
        <taxon>Arthropoda</taxon>
        <taxon>Hexapoda</taxon>
        <taxon>Insecta</taxon>
        <taxon>Pterygota</taxon>
        <taxon>Neoptera</taxon>
        <taxon>Endopterygota</taxon>
        <taxon>Hymenoptera</taxon>
        <taxon>Apocrita</taxon>
        <taxon>Aculeata</taxon>
        <taxon>Formicoidea</taxon>
        <taxon>Formicidae</taxon>
        <taxon>Myrmicinae</taxon>
        <taxon>Trachymyrmex</taxon>
    </lineage>
</organism>
<evidence type="ECO:0000313" key="2">
    <source>
        <dbReference type="Proteomes" id="UP000078541"/>
    </source>
</evidence>
<proteinExistence type="predicted"/>
<gene>
    <name evidence="1" type="ORF">ALC56_13233</name>
</gene>
<feature type="non-terminal residue" evidence="1">
    <location>
        <position position="1"/>
    </location>
</feature>
<dbReference type="Proteomes" id="UP000078541">
    <property type="component" value="Unassembled WGS sequence"/>
</dbReference>
<reference evidence="1 2" key="1">
    <citation type="submission" date="2016-03" db="EMBL/GenBank/DDBJ databases">
        <title>Trachymyrmex septentrionalis WGS genome.</title>
        <authorList>
            <person name="Nygaard S."/>
            <person name="Hu H."/>
            <person name="Boomsma J."/>
            <person name="Zhang G."/>
        </authorList>
    </citation>
    <scope>NUCLEOTIDE SEQUENCE [LARGE SCALE GENOMIC DNA]</scope>
    <source>
        <strain evidence="1">Tsep2-gDNA-1</strain>
        <tissue evidence="1">Whole body</tissue>
    </source>
</reference>
<dbReference type="EMBL" id="KQ981953">
    <property type="protein sequence ID" value="KYN32376.1"/>
    <property type="molecule type" value="Genomic_DNA"/>
</dbReference>
<sequence length="115" mass="13231">VAPTNLLFRETGLPNIFWQRDKSMAIDFARFNDFLSANSRPSASPIESQIMWNYAHVRFRPEAISCRVTNECAFRLPSCFLVDAYGIQIQSQNSDSWISLLIASQLNTKTVHFWN</sequence>
<accession>A0A195EW51</accession>
<protein>
    <submittedName>
        <fullName evidence="1">Uncharacterized protein</fullName>
    </submittedName>
</protein>
<dbReference type="AlphaFoldDB" id="A0A195EW51"/>
<evidence type="ECO:0000313" key="1">
    <source>
        <dbReference type="EMBL" id="KYN32376.1"/>
    </source>
</evidence>
<keyword evidence="2" id="KW-1185">Reference proteome</keyword>
<name>A0A195EW51_9HYME</name>